<name>A0A9D3X7P4_9SAUR</name>
<evidence type="ECO:0000313" key="3">
    <source>
        <dbReference type="Proteomes" id="UP000827986"/>
    </source>
</evidence>
<proteinExistence type="predicted"/>
<comment type="caution">
    <text evidence="2">The sequence shown here is derived from an EMBL/GenBank/DDBJ whole genome shotgun (WGS) entry which is preliminary data.</text>
</comment>
<accession>A0A9D3X7P4</accession>
<sequence length="117" mass="13086">MIPVKRTARSRKYLKNILIYIFIYIFKDKKNKTNSSLALCKTKLKRDHAGGRKAPIQLTQSDCYFYFYQGVGGRADSPTSKKGGENGGPLPFTKIKGGGVVWGGGRREEVKNKTNKV</sequence>
<feature type="region of interest" description="Disordered" evidence="1">
    <location>
        <begin position="75"/>
        <end position="117"/>
    </location>
</feature>
<organism evidence="2 3">
    <name type="scientific">Mauremys mutica</name>
    <name type="common">yellowpond turtle</name>
    <dbReference type="NCBI Taxonomy" id="74926"/>
    <lineage>
        <taxon>Eukaryota</taxon>
        <taxon>Metazoa</taxon>
        <taxon>Chordata</taxon>
        <taxon>Craniata</taxon>
        <taxon>Vertebrata</taxon>
        <taxon>Euteleostomi</taxon>
        <taxon>Archelosauria</taxon>
        <taxon>Testudinata</taxon>
        <taxon>Testudines</taxon>
        <taxon>Cryptodira</taxon>
        <taxon>Durocryptodira</taxon>
        <taxon>Testudinoidea</taxon>
        <taxon>Geoemydidae</taxon>
        <taxon>Geoemydinae</taxon>
        <taxon>Mauremys</taxon>
    </lineage>
</organism>
<gene>
    <name evidence="2" type="ORF">KIL84_002512</name>
</gene>
<keyword evidence="3" id="KW-1185">Reference proteome</keyword>
<reference evidence="2" key="1">
    <citation type="submission" date="2021-09" db="EMBL/GenBank/DDBJ databases">
        <title>The genome of Mauremys mutica provides insights into the evolution of semi-aquatic lifestyle.</title>
        <authorList>
            <person name="Gong S."/>
            <person name="Gao Y."/>
        </authorList>
    </citation>
    <scope>NUCLEOTIDE SEQUENCE</scope>
    <source>
        <strain evidence="2">MM-2020</strain>
        <tissue evidence="2">Muscle</tissue>
    </source>
</reference>
<evidence type="ECO:0000313" key="2">
    <source>
        <dbReference type="EMBL" id="KAH1174368.1"/>
    </source>
</evidence>
<protein>
    <submittedName>
        <fullName evidence="2">Uncharacterized protein</fullName>
    </submittedName>
</protein>
<evidence type="ECO:0000256" key="1">
    <source>
        <dbReference type="SAM" id="MobiDB-lite"/>
    </source>
</evidence>
<dbReference type="AlphaFoldDB" id="A0A9D3X7P4"/>
<dbReference type="Proteomes" id="UP000827986">
    <property type="component" value="Unassembled WGS sequence"/>
</dbReference>
<feature type="compositionally biased region" description="Basic and acidic residues" evidence="1">
    <location>
        <begin position="105"/>
        <end position="117"/>
    </location>
</feature>
<dbReference type="EMBL" id="JAHDVG010000480">
    <property type="protein sequence ID" value="KAH1174368.1"/>
    <property type="molecule type" value="Genomic_DNA"/>
</dbReference>